<dbReference type="InterPro" id="IPR000674">
    <property type="entry name" value="Ald_Oxase/Xan_DH_a/b"/>
</dbReference>
<dbReference type="EMBL" id="JAZHRV010000001">
    <property type="protein sequence ID" value="MEH2555150.1"/>
    <property type="molecule type" value="Genomic_DNA"/>
</dbReference>
<feature type="domain" description="Aldehyde oxidase/xanthine dehydrogenase a/b hammerhead" evidence="3">
    <location>
        <begin position="20"/>
        <end position="139"/>
    </location>
</feature>
<dbReference type="InterPro" id="IPR036856">
    <property type="entry name" value="Ald_Oxase/Xan_DH_a/b_sf"/>
</dbReference>
<evidence type="ECO:0000256" key="1">
    <source>
        <dbReference type="ARBA" id="ARBA00022505"/>
    </source>
</evidence>
<dbReference type="PANTHER" id="PTHR11908">
    <property type="entry name" value="XANTHINE DEHYDROGENASE"/>
    <property type="match status" value="1"/>
</dbReference>
<dbReference type="SMART" id="SM01008">
    <property type="entry name" value="Ald_Xan_dh_C"/>
    <property type="match status" value="1"/>
</dbReference>
<proteinExistence type="predicted"/>
<dbReference type="InterPro" id="IPR037165">
    <property type="entry name" value="AldOxase/xan_DH_Mopterin-bd_sf"/>
</dbReference>
<dbReference type="PANTHER" id="PTHR11908:SF132">
    <property type="entry name" value="ALDEHYDE OXIDASE 1-RELATED"/>
    <property type="match status" value="1"/>
</dbReference>
<dbReference type="InterPro" id="IPR008274">
    <property type="entry name" value="AldOxase/xan_DH_MoCoBD1"/>
</dbReference>
<dbReference type="Pfam" id="PF02738">
    <property type="entry name" value="MoCoBD_1"/>
    <property type="match status" value="1"/>
</dbReference>
<dbReference type="SUPFAM" id="SSF54665">
    <property type="entry name" value="CO dehydrogenase molybdoprotein N-domain-like"/>
    <property type="match status" value="1"/>
</dbReference>
<name>A0ABU8B9E2_9BRAD</name>
<dbReference type="Gene3D" id="3.30.365.10">
    <property type="entry name" value="Aldehyde oxidase/xanthine dehydrogenase, molybdopterin binding domain"/>
    <property type="match status" value="4"/>
</dbReference>
<dbReference type="InterPro" id="IPR016208">
    <property type="entry name" value="Ald_Oxase/xanthine_DH-like"/>
</dbReference>
<dbReference type="Pfam" id="PF01315">
    <property type="entry name" value="Ald_Xan_dh_C"/>
    <property type="match status" value="1"/>
</dbReference>
<gene>
    <name evidence="4" type="ORF">V1286_002679</name>
</gene>
<reference evidence="4 5" key="1">
    <citation type="submission" date="2024-02" db="EMBL/GenBank/DDBJ databases">
        <title>Adaptive strategies in a cosmopolitan and abundant soil bacterium.</title>
        <authorList>
            <person name="Carini P."/>
        </authorList>
    </citation>
    <scope>NUCLEOTIDE SEQUENCE [LARGE SCALE GENOMIC DNA]</scope>
    <source>
        <strain evidence="4 5">AZCC 1608</strain>
    </source>
</reference>
<dbReference type="EC" id="1.2.5.3" evidence="4"/>
<evidence type="ECO:0000313" key="5">
    <source>
        <dbReference type="Proteomes" id="UP001364224"/>
    </source>
</evidence>
<dbReference type="RefSeq" id="WP_334480137.1">
    <property type="nucleotide sequence ID" value="NZ_JAZHRV010000001.1"/>
</dbReference>
<dbReference type="Proteomes" id="UP001364224">
    <property type="component" value="Unassembled WGS sequence"/>
</dbReference>
<dbReference type="SUPFAM" id="SSF56003">
    <property type="entry name" value="Molybdenum cofactor-binding domain"/>
    <property type="match status" value="1"/>
</dbReference>
<keyword evidence="2 4" id="KW-0560">Oxidoreductase</keyword>
<dbReference type="InterPro" id="IPR046867">
    <property type="entry name" value="AldOxase/xan_DH_MoCoBD2"/>
</dbReference>
<sequence length="782" mass="83344">MTEPQLGRSIDRLEDERFVRGRGRYIADLVAPNALHGVVVRSPHAHARITAISVDAARQMPGVAAVLTGAELAADNIGPLPCAVTSIPMTTPLVVPPCHALARDVVRYVGEPVAFVVAESTEAARDAAEAVIVDYAPLPPVVSIADAILPDAPSIWPEARGNIAFQFNRGEIGPVEAVIRDAAHVVECELVNNRVVAAPMETRGALGEFDAASGRLHLTASAAGAHAIRDLLADGVFRIGREKLRVSIPDVGGGFGMKNVLYPEWVLVLWAARRLGRPVTWIGDRSEDFTGSAHGRDSLIRARLALDRDGRFLALDTKVFANLGAHVSTVAPAVPTMAMASAMGGVYDIPLIAFQTRGVFTNTTPVDAYRGAGKPEANYLIERCIDIAAAELGMDALKLRRKNIFRRFPHASAMGLTVEQGSFAHAIDHAVKAAAGFDARRRSSRRRGRLRGLGYACFLETSRGQPNEVAKVRVGDDGRIDLMVGTHSNGQGHETTFAQIAADAFGLALERFRFRQGDTDDLDAGGGHGGARSMHQGGTALLMAAEGVIENARRLAARLLQASMDAVHYEAGMLRVAATGQEISLEEVARASHQTPGDDVAPGLAHKATHLCDRYTFPNGCHVAEVEIDPETGEVRLDRYVIFDDYGRLLDPRLTLGQVHGGVAQGIGQALFEQALFDADTGQILSGSLMDYALPRANDLPAFEGSLTSDFPSRANRLGVKGSGQAGAIAAPGTIMNAVMNALTPLGVRHLDMPATPARIWHAIRAADARPRQRADTTSAAQ</sequence>
<comment type="caution">
    <text evidence="4">The sequence shown here is derived from an EMBL/GenBank/DDBJ whole genome shotgun (WGS) entry which is preliminary data.</text>
</comment>
<keyword evidence="1" id="KW-0500">Molybdenum</keyword>
<evidence type="ECO:0000256" key="2">
    <source>
        <dbReference type="ARBA" id="ARBA00023002"/>
    </source>
</evidence>
<evidence type="ECO:0000313" key="4">
    <source>
        <dbReference type="EMBL" id="MEH2555150.1"/>
    </source>
</evidence>
<dbReference type="Gene3D" id="3.90.1170.50">
    <property type="entry name" value="Aldehyde oxidase/xanthine dehydrogenase, a/b hammerhead"/>
    <property type="match status" value="1"/>
</dbReference>
<protein>
    <submittedName>
        <fullName evidence="4">Carbon-monoxide dehydrogenase large subunit</fullName>
        <ecNumber evidence="4">1.2.5.3</ecNumber>
    </submittedName>
</protein>
<keyword evidence="5" id="KW-1185">Reference proteome</keyword>
<organism evidence="4 5">
    <name type="scientific">Bradyrhizobium algeriense</name>
    <dbReference type="NCBI Taxonomy" id="634784"/>
    <lineage>
        <taxon>Bacteria</taxon>
        <taxon>Pseudomonadati</taxon>
        <taxon>Pseudomonadota</taxon>
        <taxon>Alphaproteobacteria</taxon>
        <taxon>Hyphomicrobiales</taxon>
        <taxon>Nitrobacteraceae</taxon>
        <taxon>Bradyrhizobium</taxon>
    </lineage>
</organism>
<dbReference type="GO" id="GO:0008805">
    <property type="term" value="F:carbon-monoxide oxygenase activity"/>
    <property type="evidence" value="ECO:0007669"/>
    <property type="project" value="UniProtKB-EC"/>
</dbReference>
<accession>A0ABU8B9E2</accession>
<dbReference type="Pfam" id="PF20256">
    <property type="entry name" value="MoCoBD_2"/>
    <property type="match status" value="1"/>
</dbReference>
<evidence type="ECO:0000259" key="3">
    <source>
        <dbReference type="SMART" id="SM01008"/>
    </source>
</evidence>